<evidence type="ECO:0008006" key="4">
    <source>
        <dbReference type="Google" id="ProtNLM"/>
    </source>
</evidence>
<reference evidence="2 3" key="1">
    <citation type="submission" date="2022-09" db="EMBL/GenBank/DDBJ databases">
        <authorList>
            <person name="Han X.L."/>
            <person name="Wang Q."/>
            <person name="Lu T."/>
        </authorList>
    </citation>
    <scope>NUCLEOTIDE SEQUENCE [LARGE SCALE GENOMIC DNA]</scope>
    <source>
        <strain evidence="2 3">WQ 127069</strain>
    </source>
</reference>
<dbReference type="RefSeq" id="WP_262684837.1">
    <property type="nucleotide sequence ID" value="NZ_JAOQIO010000055.1"/>
</dbReference>
<evidence type="ECO:0000256" key="1">
    <source>
        <dbReference type="SAM" id="MobiDB-lite"/>
    </source>
</evidence>
<protein>
    <recommendedName>
        <fullName evidence="4">Aspartyl-phosphate phosphatase Spo0E family protein</fullName>
    </recommendedName>
</protein>
<comment type="caution">
    <text evidence="2">The sequence shown here is derived from an EMBL/GenBank/DDBJ whole genome shotgun (WGS) entry which is preliminary data.</text>
</comment>
<feature type="region of interest" description="Disordered" evidence="1">
    <location>
        <begin position="62"/>
        <end position="95"/>
    </location>
</feature>
<evidence type="ECO:0000313" key="2">
    <source>
        <dbReference type="EMBL" id="MCU6793576.1"/>
    </source>
</evidence>
<name>A0ABT2UG16_9BACL</name>
<organism evidence="2 3">
    <name type="scientific">Paenibacillus baimaensis</name>
    <dbReference type="NCBI Taxonomy" id="2982185"/>
    <lineage>
        <taxon>Bacteria</taxon>
        <taxon>Bacillati</taxon>
        <taxon>Bacillota</taxon>
        <taxon>Bacilli</taxon>
        <taxon>Bacillales</taxon>
        <taxon>Paenibacillaceae</taxon>
        <taxon>Paenibacillus</taxon>
    </lineage>
</organism>
<keyword evidence="3" id="KW-1185">Reference proteome</keyword>
<feature type="compositionally biased region" description="Basic and acidic residues" evidence="1">
    <location>
        <begin position="63"/>
        <end position="73"/>
    </location>
</feature>
<evidence type="ECO:0000313" key="3">
    <source>
        <dbReference type="Proteomes" id="UP001652445"/>
    </source>
</evidence>
<proteinExistence type="predicted"/>
<dbReference type="Proteomes" id="UP001652445">
    <property type="component" value="Unassembled WGS sequence"/>
</dbReference>
<accession>A0ABT2UG16</accession>
<gene>
    <name evidence="2" type="ORF">OB236_15835</name>
</gene>
<dbReference type="EMBL" id="JAOQIO010000055">
    <property type="protein sequence ID" value="MCU6793576.1"/>
    <property type="molecule type" value="Genomic_DNA"/>
</dbReference>
<feature type="compositionally biased region" description="Polar residues" evidence="1">
    <location>
        <begin position="74"/>
        <end position="84"/>
    </location>
</feature>
<sequence length="95" mass="10615">MAETYRKSKIEHYLELLQVRKQALTAQLEMQGLEISKEFICGQLSATDLIIREISMQFGLNENHTEGGDDHVSKTCSKLGSSKPSAFEGDKDPGR</sequence>